<sequence>MSEKSENYELQFVIKDHMTNEPITSATIQLYSKEDSSFKKEITISTVEGTGTISIEAKDARKKLYIKLLNNDNYYSTPYPDEHLPTYAICYRRGKIQQVRFLPKSVIVGVLKAYGKPITSLFSSESEYLSNSSFETITISKEQTITLKAFLISNKTSSGKVNNNKRYFLNNSVTEEQISESIHWAFSITNKVSGFSKNSPVDIESLSSNGVFNSIEEINDNTNIYKLMKSGEEITGHTINFTLSDIMSESLLRYNELFDNYYIVFYAYALLDDAKEAVLYYNSYTDGLPLIELKLVLNKYSMLFDGYNLELYENGKYIDGYDARLTNNGALVKDIFSVSNSVNVYGLDNLYRCEAKLVSKMVDNELRRVLYLRAYSTSNESNDEAADFIVDNINLIDLENQLNTKKSKENIYNKVIHISSIDYIKLWHKIQFQNDILVKFMYQPRYVIEVTRYKEVYNDDLLDNYIKKRFGATYGVFAVYVYINGEKFLFDSIIDVYNNYAVHHNEQIDAYNEEIMKKYPQDYTSKLKPNSLKKTVIKDKKVSKSIIGIIEDYIKDMSNHVFIKSDMRKKNLQDNNSYALLTYGGYTMEPSGPDTITEEVKRRIPEGHYKGIFHYSVPLYKKNTLNLYNDTVHSKRYILLHAGGRYIEFTTGCVLISRESYETGNNYTSNDLRGDTKYETPTMNILKSLDILYTAIYEHHVSNGQNLHYETDLSKYISCVIRNKINRG</sequence>
<evidence type="ECO:0000313" key="3">
    <source>
        <dbReference type="Proteomes" id="UP000017429"/>
    </source>
</evidence>
<dbReference type="InterPro" id="IPR043732">
    <property type="entry name" value="DUF5675"/>
</dbReference>
<protein>
    <recommendedName>
        <fullName evidence="1">DUF5675 domain-containing protein</fullName>
    </recommendedName>
</protein>
<keyword evidence="3" id="KW-1185">Reference proteome</keyword>
<dbReference type="Proteomes" id="UP000017429">
    <property type="component" value="Chromosome"/>
</dbReference>
<dbReference type="KEGG" id="msch:N508_002154"/>
<dbReference type="Pfam" id="PF18925">
    <property type="entry name" value="DUF5675"/>
    <property type="match status" value="1"/>
</dbReference>
<name>A0AA97LQV7_9BACT</name>
<accession>A0AA97LQV7</accession>
<reference evidence="2" key="2">
    <citation type="submission" date="2022-05" db="EMBL/GenBank/DDBJ databases">
        <authorList>
            <person name="Proctor A.L."/>
            <person name="Phillips G.J."/>
            <person name="Wannemuehler M.J."/>
        </authorList>
    </citation>
    <scope>NUCLEOTIDE SEQUENCE</scope>
    <source>
        <strain evidence="2">ASF457</strain>
    </source>
</reference>
<organism evidence="2 3">
    <name type="scientific">Mucispirillum schaedleri ASF457</name>
    <dbReference type="NCBI Taxonomy" id="1379858"/>
    <lineage>
        <taxon>Bacteria</taxon>
        <taxon>Pseudomonadati</taxon>
        <taxon>Deferribacterota</taxon>
        <taxon>Deferribacteres</taxon>
        <taxon>Deferribacterales</taxon>
        <taxon>Mucispirillaceae</taxon>
        <taxon>Mucispirillum</taxon>
    </lineage>
</organism>
<dbReference type="AlphaFoldDB" id="A0AA97LQV7"/>
<proteinExistence type="predicted"/>
<dbReference type="EMBL" id="CP097562">
    <property type="protein sequence ID" value="USF25059.1"/>
    <property type="molecule type" value="Genomic_DNA"/>
</dbReference>
<evidence type="ECO:0000313" key="2">
    <source>
        <dbReference type="EMBL" id="USF25059.1"/>
    </source>
</evidence>
<feature type="domain" description="DUF5675" evidence="1">
    <location>
        <begin position="585"/>
        <end position="669"/>
    </location>
</feature>
<dbReference type="RefSeq" id="WP_251930629.1">
    <property type="nucleotide sequence ID" value="NZ_CP097562.1"/>
</dbReference>
<gene>
    <name evidence="2" type="ORF">N508_002154</name>
</gene>
<reference evidence="2" key="1">
    <citation type="journal article" date="2014" name="Genome Announc.">
        <title>Draft genome sequences of the altered schaedler flora, a defined bacterial community from gnotobiotic mice.</title>
        <authorList>
            <person name="Wannemuehler M.J."/>
            <person name="Overstreet A.M."/>
            <person name="Ward D.V."/>
            <person name="Phillips G.J."/>
        </authorList>
    </citation>
    <scope>NUCLEOTIDE SEQUENCE</scope>
    <source>
        <strain evidence="2">ASF457</strain>
    </source>
</reference>
<reference evidence="2" key="3">
    <citation type="submission" date="2022-06" db="EMBL/GenBank/DDBJ databases">
        <title>Resources to Facilitate Use of the Altered Schaedler Flora (ASF) Mouse Model to Study Microbiome Function.</title>
        <authorList>
            <person name="Proctor A."/>
            <person name="Parvinroo S."/>
            <person name="Richie T."/>
            <person name="Jia X."/>
            <person name="Lee S.T.M."/>
            <person name="Karp P.D."/>
            <person name="Paley S."/>
            <person name="Kostic A.D."/>
            <person name="Pierre J.F."/>
            <person name="Wannemuehler M.J."/>
            <person name="Phillips G.J."/>
        </authorList>
    </citation>
    <scope>NUCLEOTIDE SEQUENCE</scope>
    <source>
        <strain evidence="2">ASF457</strain>
    </source>
</reference>
<evidence type="ECO:0000259" key="1">
    <source>
        <dbReference type="Pfam" id="PF18925"/>
    </source>
</evidence>